<feature type="transmembrane region" description="Helical" evidence="7">
    <location>
        <begin position="135"/>
        <end position="158"/>
    </location>
</feature>
<evidence type="ECO:0000256" key="3">
    <source>
        <dbReference type="ARBA" id="ARBA00022692"/>
    </source>
</evidence>
<dbReference type="Proteomes" id="UP001363151">
    <property type="component" value="Unassembled WGS sequence"/>
</dbReference>
<proteinExistence type="predicted"/>
<feature type="compositionally biased region" description="Basic residues" evidence="6">
    <location>
        <begin position="252"/>
        <end position="261"/>
    </location>
</feature>
<feature type="transmembrane region" description="Helical" evidence="7">
    <location>
        <begin position="295"/>
        <end position="318"/>
    </location>
</feature>
<feature type="transmembrane region" description="Helical" evidence="7">
    <location>
        <begin position="363"/>
        <end position="396"/>
    </location>
</feature>
<dbReference type="InterPro" id="IPR020846">
    <property type="entry name" value="MFS_dom"/>
</dbReference>
<comment type="subcellular location">
    <subcellularLocation>
        <location evidence="1">Membrane</location>
        <topology evidence="1">Multi-pass membrane protein</topology>
    </subcellularLocation>
</comment>
<evidence type="ECO:0000256" key="5">
    <source>
        <dbReference type="ARBA" id="ARBA00023136"/>
    </source>
</evidence>
<dbReference type="PROSITE" id="PS50850">
    <property type="entry name" value="MFS"/>
    <property type="match status" value="1"/>
</dbReference>
<dbReference type="Pfam" id="PF07690">
    <property type="entry name" value="MFS_1"/>
    <property type="match status" value="1"/>
</dbReference>
<keyword evidence="3 7" id="KW-0812">Transmembrane</keyword>
<evidence type="ECO:0000256" key="4">
    <source>
        <dbReference type="ARBA" id="ARBA00022989"/>
    </source>
</evidence>
<evidence type="ECO:0000256" key="2">
    <source>
        <dbReference type="ARBA" id="ARBA00022448"/>
    </source>
</evidence>
<dbReference type="EMBL" id="JBBJCI010000210">
    <property type="protein sequence ID" value="KAK7240553.1"/>
    <property type="molecule type" value="Genomic_DNA"/>
</dbReference>
<evidence type="ECO:0000259" key="8">
    <source>
        <dbReference type="PROSITE" id="PS50850"/>
    </source>
</evidence>
<dbReference type="SUPFAM" id="SSF103473">
    <property type="entry name" value="MFS general substrate transporter"/>
    <property type="match status" value="1"/>
</dbReference>
<name>A0ABR1FX36_AURAN</name>
<keyword evidence="5 7" id="KW-0472">Membrane</keyword>
<feature type="transmembrane region" description="Helical" evidence="7">
    <location>
        <begin position="416"/>
        <end position="440"/>
    </location>
</feature>
<keyword evidence="4 7" id="KW-1133">Transmembrane helix</keyword>
<feature type="transmembrane region" description="Helical" evidence="7">
    <location>
        <begin position="170"/>
        <end position="189"/>
    </location>
</feature>
<dbReference type="InterPro" id="IPR011701">
    <property type="entry name" value="MFS"/>
</dbReference>
<evidence type="ECO:0000313" key="10">
    <source>
        <dbReference type="Proteomes" id="UP001363151"/>
    </source>
</evidence>
<feature type="domain" description="Major facilitator superfamily (MFS) profile" evidence="8">
    <location>
        <begin position="26"/>
        <end position="474"/>
    </location>
</feature>
<evidence type="ECO:0000313" key="9">
    <source>
        <dbReference type="EMBL" id="KAK7240553.1"/>
    </source>
</evidence>
<feature type="compositionally biased region" description="Polar residues" evidence="6">
    <location>
        <begin position="510"/>
        <end position="524"/>
    </location>
</feature>
<keyword evidence="2" id="KW-0813">Transport</keyword>
<feature type="transmembrane region" description="Helical" evidence="7">
    <location>
        <begin position="107"/>
        <end position="129"/>
    </location>
</feature>
<dbReference type="Gene3D" id="1.20.1250.20">
    <property type="entry name" value="MFS general substrate transporter like domains"/>
    <property type="match status" value="1"/>
</dbReference>
<sequence length="591" mass="63128">MCTTTEPAGQVEAPRERRPVDAKPETYVFILPVLFVEFLAIAVTKSLLPARLNDFFGEEVYMVIGARPASLRGAANPRNGDFVGVAETVKGIFAFVACPLFGRLSDVVGRTSCLLVTVVGTTAPCWILAFTDNLWAYVCALGLSGLFASTFTLVFAYIADVVEATRRAPAYGAALATLGLSFTVGPVLGAFAARRVGDRRVFLVALALAILDVLIIGLALPESNEGALRRRGNEDPSTLRFFREVSRAMERGKRRNRRRGRTPPPEGEQGRHPTPAFDPLDTLAVFRGDPFLRRVALIVLLYYSGVWALVTTIVVYVVRVFGLSKIEVGWLLSAYGLSTMVAEGLLVRVLVPRLGELGTLRIGLLAFAMQCALIAVATTPGLIFASIALSLLSNLVYPAVSSLVSRNVPEKAQGEALGAINGVKALTEGVGPLCFAALMAKFERTRLPGTPYLACAAVSALAWVISYQLPAESAYAAYRDRGDAGDHELVGLLSGESSEGDDEGFVSDSPPRSQGTLSPLSTASPRGFSSAATSGDDASDDESRSTRSSTRANFDYRPPLTTAAAAFRPAHNQAAARDYYPHRGPSRSNAL</sequence>
<evidence type="ECO:0000256" key="1">
    <source>
        <dbReference type="ARBA" id="ARBA00004141"/>
    </source>
</evidence>
<gene>
    <name evidence="9" type="primary">HIAT1</name>
    <name evidence="9" type="ORF">SO694_00057043</name>
</gene>
<dbReference type="PANTHER" id="PTHR23504">
    <property type="entry name" value="MAJOR FACILITATOR SUPERFAMILY DOMAIN-CONTAINING PROTEIN 10"/>
    <property type="match status" value="1"/>
</dbReference>
<evidence type="ECO:0000256" key="6">
    <source>
        <dbReference type="SAM" id="MobiDB-lite"/>
    </source>
</evidence>
<feature type="transmembrane region" description="Helical" evidence="7">
    <location>
        <begin position="201"/>
        <end position="221"/>
    </location>
</feature>
<dbReference type="InterPro" id="IPR036259">
    <property type="entry name" value="MFS_trans_sf"/>
</dbReference>
<protein>
    <submittedName>
        <fullName evidence="9">Folate transporter</fullName>
    </submittedName>
</protein>
<organism evidence="9 10">
    <name type="scientific">Aureococcus anophagefferens</name>
    <name type="common">Harmful bloom alga</name>
    <dbReference type="NCBI Taxonomy" id="44056"/>
    <lineage>
        <taxon>Eukaryota</taxon>
        <taxon>Sar</taxon>
        <taxon>Stramenopiles</taxon>
        <taxon>Ochrophyta</taxon>
        <taxon>Pelagophyceae</taxon>
        <taxon>Pelagomonadales</taxon>
        <taxon>Pelagomonadaceae</taxon>
        <taxon>Aureococcus</taxon>
    </lineage>
</organism>
<dbReference type="PANTHER" id="PTHR23504:SF1">
    <property type="entry name" value="GH21943P-RELATED"/>
    <property type="match status" value="1"/>
</dbReference>
<keyword evidence="10" id="KW-1185">Reference proteome</keyword>
<comment type="caution">
    <text evidence="9">The sequence shown here is derived from an EMBL/GenBank/DDBJ whole genome shotgun (WGS) entry which is preliminary data.</text>
</comment>
<accession>A0ABR1FX36</accession>
<evidence type="ECO:0000256" key="7">
    <source>
        <dbReference type="SAM" id="Phobius"/>
    </source>
</evidence>
<feature type="region of interest" description="Disordered" evidence="6">
    <location>
        <begin position="492"/>
        <end position="591"/>
    </location>
</feature>
<reference evidence="9 10" key="1">
    <citation type="submission" date="2024-03" db="EMBL/GenBank/DDBJ databases">
        <title>Aureococcus anophagefferens CCMP1851 and Kratosvirus quantuckense: Draft genome of a second virus-susceptible host strain in the model system.</title>
        <authorList>
            <person name="Chase E."/>
            <person name="Truchon A.R."/>
            <person name="Schepens W."/>
            <person name="Wilhelm S.W."/>
        </authorList>
    </citation>
    <scope>NUCLEOTIDE SEQUENCE [LARGE SCALE GENOMIC DNA]</scope>
    <source>
        <strain evidence="9 10">CCMP1851</strain>
    </source>
</reference>
<feature type="transmembrane region" description="Helical" evidence="7">
    <location>
        <begin position="452"/>
        <end position="469"/>
    </location>
</feature>
<feature type="region of interest" description="Disordered" evidence="6">
    <location>
        <begin position="250"/>
        <end position="275"/>
    </location>
</feature>
<feature type="transmembrane region" description="Helical" evidence="7">
    <location>
        <begin position="330"/>
        <end position="351"/>
    </location>
</feature>
<feature type="transmembrane region" description="Helical" evidence="7">
    <location>
        <begin position="27"/>
        <end position="48"/>
    </location>
</feature>